<dbReference type="Pfam" id="PF03886">
    <property type="entry name" value="ABC_trans_aux"/>
    <property type="match status" value="1"/>
</dbReference>
<dbReference type="Gene3D" id="3.40.50.10610">
    <property type="entry name" value="ABC-type transport auxiliary lipoprotein component"/>
    <property type="match status" value="1"/>
</dbReference>
<accession>A0A1Y5SEI0</accession>
<evidence type="ECO:0000259" key="1">
    <source>
        <dbReference type="Pfam" id="PF03886"/>
    </source>
</evidence>
<evidence type="ECO:0000313" key="2">
    <source>
        <dbReference type="EMBL" id="SLN37779.1"/>
    </source>
</evidence>
<proteinExistence type="predicted"/>
<dbReference type="PROSITE" id="PS51257">
    <property type="entry name" value="PROKAR_LIPOPROTEIN"/>
    <property type="match status" value="1"/>
</dbReference>
<dbReference type="SUPFAM" id="SSF159594">
    <property type="entry name" value="XCC0632-like"/>
    <property type="match status" value="1"/>
</dbReference>
<organism evidence="2 3">
    <name type="scientific">Pseudoruegeria aquimaris</name>
    <dbReference type="NCBI Taxonomy" id="393663"/>
    <lineage>
        <taxon>Bacteria</taxon>
        <taxon>Pseudomonadati</taxon>
        <taxon>Pseudomonadota</taxon>
        <taxon>Alphaproteobacteria</taxon>
        <taxon>Rhodobacterales</taxon>
        <taxon>Roseobacteraceae</taxon>
        <taxon>Pseudoruegeria</taxon>
    </lineage>
</organism>
<dbReference type="AlphaFoldDB" id="A0A1Y5SEI0"/>
<keyword evidence="3" id="KW-1185">Reference proteome</keyword>
<dbReference type="EMBL" id="FWFQ01000011">
    <property type="protein sequence ID" value="SLN37779.1"/>
    <property type="molecule type" value="Genomic_DNA"/>
</dbReference>
<reference evidence="2 3" key="1">
    <citation type="submission" date="2017-03" db="EMBL/GenBank/DDBJ databases">
        <authorList>
            <person name="Afonso C.L."/>
            <person name="Miller P.J."/>
            <person name="Scott M.A."/>
            <person name="Spackman E."/>
            <person name="Goraichik I."/>
            <person name="Dimitrov K.M."/>
            <person name="Suarez D.L."/>
            <person name="Swayne D.E."/>
        </authorList>
    </citation>
    <scope>NUCLEOTIDE SEQUENCE [LARGE SCALE GENOMIC DNA]</scope>
    <source>
        <strain evidence="2 3">CECT 7680</strain>
    </source>
</reference>
<dbReference type="RefSeq" id="WP_176244108.1">
    <property type="nucleotide sequence ID" value="NZ_FWFQ01000011.1"/>
</dbReference>
<feature type="domain" description="ABC-type transport auxiliary lipoprotein component" evidence="1">
    <location>
        <begin position="24"/>
        <end position="181"/>
    </location>
</feature>
<gene>
    <name evidence="2" type="ORF">PSA7680_01840</name>
</gene>
<sequence length="192" mass="19802">MARGLAALALALGLAACSGPSDLYLLPEQPVAQQLGTAARTVEVETINLPDYAKDVGIAVLTDNGILRAQEGVEWADSPDRAMTLVLAGNLDAALSAQVAPSPWPFLTPADVLVVVNVSKSHGTLGGSLTFAGQYFLTSPAGGSLERARRFNIVVPVNGEGLTSLADAQSRAIAQLAGQIAQDISRVSRGQV</sequence>
<protein>
    <recommendedName>
        <fullName evidence="1">ABC-type transport auxiliary lipoprotein component domain-containing protein</fullName>
    </recommendedName>
</protein>
<dbReference type="InterPro" id="IPR005586">
    <property type="entry name" value="ABC_trans_aux"/>
</dbReference>
<dbReference type="Proteomes" id="UP000193409">
    <property type="component" value="Unassembled WGS sequence"/>
</dbReference>
<name>A0A1Y5SEI0_9RHOB</name>
<evidence type="ECO:0000313" key="3">
    <source>
        <dbReference type="Proteomes" id="UP000193409"/>
    </source>
</evidence>